<reference evidence="2" key="1">
    <citation type="journal article" date="2019" name="Int. J. Syst. Evol. Microbiol.">
        <title>The Global Catalogue of Microorganisms (GCM) 10K type strain sequencing project: providing services to taxonomists for standard genome sequencing and annotation.</title>
        <authorList>
            <consortium name="The Broad Institute Genomics Platform"/>
            <consortium name="The Broad Institute Genome Sequencing Center for Infectious Disease"/>
            <person name="Wu L."/>
            <person name="Ma J."/>
        </authorList>
    </citation>
    <scope>NUCLEOTIDE SEQUENCE [LARGE SCALE GENOMIC DNA]</scope>
    <source>
        <strain evidence="2">KCTC 32514</strain>
    </source>
</reference>
<comment type="caution">
    <text evidence="1">The sequence shown here is derived from an EMBL/GenBank/DDBJ whole genome shotgun (WGS) entry which is preliminary data.</text>
</comment>
<dbReference type="Gene3D" id="2.70.70.10">
    <property type="entry name" value="Glucose Permease (Domain IIA)"/>
    <property type="match status" value="1"/>
</dbReference>
<dbReference type="Proteomes" id="UP001597548">
    <property type="component" value="Unassembled WGS sequence"/>
</dbReference>
<name>A0ABW5ZY83_9FLAO</name>
<organism evidence="1 2">
    <name type="scientific">Psychroserpens luteus</name>
    <dbReference type="NCBI Taxonomy" id="1434066"/>
    <lineage>
        <taxon>Bacteria</taxon>
        <taxon>Pseudomonadati</taxon>
        <taxon>Bacteroidota</taxon>
        <taxon>Flavobacteriia</taxon>
        <taxon>Flavobacteriales</taxon>
        <taxon>Flavobacteriaceae</taxon>
        <taxon>Psychroserpens</taxon>
    </lineage>
</organism>
<sequence>MMLVTQDTFIKKGEQIATIGNCNGTYLVHLLLEIRNEIGLDIGPGYSTETTGYLDPTDFIYKNRN</sequence>
<gene>
    <name evidence="1" type="ORF">ACFS29_20240</name>
</gene>
<dbReference type="EMBL" id="JBHUOS010000016">
    <property type="protein sequence ID" value="MFD2917994.1"/>
    <property type="molecule type" value="Genomic_DNA"/>
</dbReference>
<evidence type="ECO:0000313" key="2">
    <source>
        <dbReference type="Proteomes" id="UP001597548"/>
    </source>
</evidence>
<keyword evidence="2" id="KW-1185">Reference proteome</keyword>
<accession>A0ABW5ZY83</accession>
<proteinExistence type="predicted"/>
<evidence type="ECO:0000313" key="1">
    <source>
        <dbReference type="EMBL" id="MFD2917994.1"/>
    </source>
</evidence>
<dbReference type="InterPro" id="IPR011055">
    <property type="entry name" value="Dup_hybrid_motif"/>
</dbReference>
<protein>
    <submittedName>
        <fullName evidence="1">Uncharacterized protein</fullName>
    </submittedName>
</protein>
<dbReference type="RefSeq" id="WP_194506799.1">
    <property type="nucleotide sequence ID" value="NZ_JADILU010000002.1"/>
</dbReference>